<feature type="region of interest" description="Disordered" evidence="9">
    <location>
        <begin position="673"/>
        <end position="699"/>
    </location>
</feature>
<dbReference type="InterPro" id="IPR037196">
    <property type="entry name" value="HSP90_C"/>
</dbReference>
<evidence type="ECO:0000256" key="7">
    <source>
        <dbReference type="ARBA" id="ARBA00023186"/>
    </source>
</evidence>
<dbReference type="GO" id="GO:0005737">
    <property type="term" value="C:cytoplasm"/>
    <property type="evidence" value="ECO:0007669"/>
    <property type="project" value="UniProtKB-SubCell"/>
</dbReference>
<comment type="similarity">
    <text evidence="2">Belongs to the heat shock protein 90 family.</text>
</comment>
<sequence length="699" mass="80137">MADTETFAFQAEINQLLSLIINTFYSNKEIFLRELISNASDALDKIRFESLTDKSKLDAQPELFIHIVPDKTNNTLSIIDSGIGMTKADLVNNLGTIARSGTKEFMEALAAGADVSMIGQFGVGFYSAYLVAERVVVTTKHNDDEQYVWESQAGGSFTVTRDTSGENLGRGTKITLFLKEDQLEYLEERRLKDLIKKHSEFISYPISLWIEKTIEKEISDDEDEEDKKDEEGKVEDVDEEKEKEEKKKKKIKEVSHEWSLVNKQKPIWMRKPEEITKEEYAAFYKSLTNDWEEHLAVKHFSVEGQLEFKAILFVPKRAPFDLFDTRKKPNNIKLYVRRVFIMDNCEEIIPEFLGFVKGIVDSEDLPLNISREMLQQNKILKVIRKNLVKKCIELFFEIAENKEDYNKFYEAFSKNLKLGIHEDSQNRNKIAELLRYHSTKSGDEMTSLKDYVTRMKEGQNDIYYITGESKKAVENSPFLEKLKKKGYEVLYMVDAIDEYAVGQLKEFEGKKLVSATKEGLKLDESEDEKKKKEELKEKFEGLCKVIKDVLGDKVEKVVVSDRVVDSPCCLVTGEYGWTANMERIMKAQALKDNSMAGYMSSKKTMEINPENPIMEELRKRADADKNDKSVKDLVLLLFDTALLTSGFSLDDPNTFGNRIHRMLKLGLSIDEDAGDAEADSEMPPLEDVDAEGSKMEEVD</sequence>
<dbReference type="InterPro" id="IPR020575">
    <property type="entry name" value="Hsp90_N"/>
</dbReference>
<feature type="binding site" evidence="8">
    <location>
        <position position="34"/>
    </location>
    <ligand>
        <name>ATP</name>
        <dbReference type="ChEBI" id="CHEBI:30616"/>
    </ligand>
</feature>
<evidence type="ECO:0000256" key="1">
    <source>
        <dbReference type="ARBA" id="ARBA00004496"/>
    </source>
</evidence>
<feature type="binding site" evidence="8">
    <location>
        <position position="80"/>
    </location>
    <ligand>
        <name>ATP</name>
        <dbReference type="ChEBI" id="CHEBI:30616"/>
    </ligand>
</feature>
<dbReference type="FunFam" id="1.20.120.790:FF:000001">
    <property type="entry name" value="Heat shock protein 90 alpha"/>
    <property type="match status" value="1"/>
</dbReference>
<gene>
    <name evidence="11" type="ORF">HRI_004828000</name>
</gene>
<dbReference type="GO" id="GO:0016887">
    <property type="term" value="F:ATP hydrolysis activity"/>
    <property type="evidence" value="ECO:0007669"/>
    <property type="project" value="InterPro"/>
</dbReference>
<keyword evidence="7" id="KW-0143">Chaperone</keyword>
<keyword evidence="6 11" id="KW-0346">Stress response</keyword>
<keyword evidence="4 8" id="KW-0547">Nucleotide-binding</keyword>
<dbReference type="Proteomes" id="UP001165190">
    <property type="component" value="Unassembled WGS sequence"/>
</dbReference>
<feature type="binding site" evidence="8">
    <location>
        <position position="172"/>
    </location>
    <ligand>
        <name>ATP</name>
        <dbReference type="ChEBI" id="CHEBI:30616"/>
    </ligand>
</feature>
<evidence type="ECO:0000256" key="5">
    <source>
        <dbReference type="ARBA" id="ARBA00022840"/>
    </source>
</evidence>
<evidence type="ECO:0000256" key="6">
    <source>
        <dbReference type="ARBA" id="ARBA00023016"/>
    </source>
</evidence>
<dbReference type="SUPFAM" id="SSF110942">
    <property type="entry name" value="HSP90 C-terminal domain"/>
    <property type="match status" value="1"/>
</dbReference>
<feature type="binding site" evidence="8">
    <location>
        <begin position="100"/>
        <end position="101"/>
    </location>
    <ligand>
        <name>ATP</name>
        <dbReference type="ChEBI" id="CHEBI:30616"/>
    </ligand>
</feature>
<feature type="binding site" evidence="8">
    <location>
        <position position="38"/>
    </location>
    <ligand>
        <name>ATP</name>
        <dbReference type="ChEBI" id="CHEBI:30616"/>
    </ligand>
</feature>
<keyword evidence="3" id="KW-0963">Cytoplasm</keyword>
<keyword evidence="5 8" id="KW-0067">ATP-binding</keyword>
<feature type="region of interest" description="Disordered" evidence="9">
    <location>
        <begin position="219"/>
        <end position="248"/>
    </location>
</feature>
<dbReference type="FunFam" id="3.30.230.80:FF:000001">
    <property type="entry name" value="Heat shock protein 90 alpha"/>
    <property type="match status" value="1"/>
</dbReference>
<dbReference type="GO" id="GO:0140662">
    <property type="term" value="F:ATP-dependent protein folding chaperone"/>
    <property type="evidence" value="ECO:0007669"/>
    <property type="project" value="InterPro"/>
</dbReference>
<keyword evidence="12" id="KW-1185">Reference proteome</keyword>
<dbReference type="Gene3D" id="1.20.120.790">
    <property type="entry name" value="Heat shock protein 90, C-terminal domain"/>
    <property type="match status" value="1"/>
</dbReference>
<evidence type="ECO:0000313" key="12">
    <source>
        <dbReference type="Proteomes" id="UP001165190"/>
    </source>
</evidence>
<evidence type="ECO:0000256" key="8">
    <source>
        <dbReference type="PIRSR" id="PIRSR002583-1"/>
    </source>
</evidence>
<dbReference type="InterPro" id="IPR019805">
    <property type="entry name" value="Heat_shock_protein_90_CS"/>
</dbReference>
<protein>
    <submittedName>
        <fullName evidence="11">HEAT SHOCK PROTEIN 90.4, HEAT SHOCK PROTEIN 81.4</fullName>
    </submittedName>
</protein>
<evidence type="ECO:0000256" key="3">
    <source>
        <dbReference type="ARBA" id="ARBA00022490"/>
    </source>
</evidence>
<dbReference type="Pfam" id="PF00183">
    <property type="entry name" value="HSP90"/>
    <property type="match status" value="1"/>
</dbReference>
<feature type="binding site" evidence="8">
    <location>
        <position position="93"/>
    </location>
    <ligand>
        <name>ATP</name>
        <dbReference type="ChEBI" id="CHEBI:30616"/>
    </ligand>
</feature>
<feature type="binding site" evidence="8">
    <location>
        <position position="371"/>
    </location>
    <ligand>
        <name>ATP</name>
        <dbReference type="ChEBI" id="CHEBI:30616"/>
    </ligand>
</feature>
<dbReference type="HAMAP" id="MF_00505">
    <property type="entry name" value="HSP90"/>
    <property type="match status" value="1"/>
</dbReference>
<evidence type="ECO:0000256" key="4">
    <source>
        <dbReference type="ARBA" id="ARBA00022741"/>
    </source>
</evidence>
<dbReference type="PANTHER" id="PTHR11528">
    <property type="entry name" value="HEAT SHOCK PROTEIN 90 FAMILY MEMBER"/>
    <property type="match status" value="1"/>
</dbReference>
<feature type="binding site" evidence="8">
    <location>
        <begin position="120"/>
        <end position="125"/>
    </location>
    <ligand>
        <name>ATP</name>
        <dbReference type="ChEBI" id="CHEBI:30616"/>
    </ligand>
</feature>
<dbReference type="InterPro" id="IPR003594">
    <property type="entry name" value="HATPase_dom"/>
</dbReference>
<dbReference type="InterPro" id="IPR036890">
    <property type="entry name" value="HATPase_C_sf"/>
</dbReference>
<accession>A0A9W7MNE9</accession>
<dbReference type="InterPro" id="IPR020568">
    <property type="entry name" value="Ribosomal_Su5_D2-typ_SF"/>
</dbReference>
<comment type="caution">
    <text evidence="11">The sequence shown here is derived from an EMBL/GenBank/DDBJ whole genome shotgun (WGS) entry which is preliminary data.</text>
</comment>
<dbReference type="GO" id="GO:0051082">
    <property type="term" value="F:unfolded protein binding"/>
    <property type="evidence" value="ECO:0007669"/>
    <property type="project" value="InterPro"/>
</dbReference>
<organism evidence="11 12">
    <name type="scientific">Hibiscus trionum</name>
    <name type="common">Flower of an hour</name>
    <dbReference type="NCBI Taxonomy" id="183268"/>
    <lineage>
        <taxon>Eukaryota</taxon>
        <taxon>Viridiplantae</taxon>
        <taxon>Streptophyta</taxon>
        <taxon>Embryophyta</taxon>
        <taxon>Tracheophyta</taxon>
        <taxon>Spermatophyta</taxon>
        <taxon>Magnoliopsida</taxon>
        <taxon>eudicotyledons</taxon>
        <taxon>Gunneridae</taxon>
        <taxon>Pentapetalae</taxon>
        <taxon>rosids</taxon>
        <taxon>malvids</taxon>
        <taxon>Malvales</taxon>
        <taxon>Malvaceae</taxon>
        <taxon>Malvoideae</taxon>
        <taxon>Hibiscus</taxon>
    </lineage>
</organism>
<dbReference type="Gene3D" id="3.30.230.80">
    <property type="match status" value="1"/>
</dbReference>
<feature type="binding site" evidence="8">
    <location>
        <position position="85"/>
    </location>
    <ligand>
        <name>ATP</name>
        <dbReference type="ChEBI" id="CHEBI:30616"/>
    </ligand>
</feature>
<dbReference type="FunFam" id="3.40.50.11260:FF:000001">
    <property type="entry name" value="Heat shock protein 90 alpha"/>
    <property type="match status" value="1"/>
</dbReference>
<proteinExistence type="inferred from homology"/>
<dbReference type="AlphaFoldDB" id="A0A9W7MNE9"/>
<evidence type="ECO:0000256" key="2">
    <source>
        <dbReference type="ARBA" id="ARBA00008239"/>
    </source>
</evidence>
<dbReference type="Gene3D" id="3.30.565.10">
    <property type="entry name" value="Histidine kinase-like ATPase, C-terminal domain"/>
    <property type="match status" value="1"/>
</dbReference>
<dbReference type="PROSITE" id="PS00298">
    <property type="entry name" value="HSP90"/>
    <property type="match status" value="1"/>
</dbReference>
<dbReference type="InterPro" id="IPR001404">
    <property type="entry name" value="Hsp90_fam"/>
</dbReference>
<dbReference type="SUPFAM" id="SSF54211">
    <property type="entry name" value="Ribosomal protein S5 domain 2-like"/>
    <property type="match status" value="1"/>
</dbReference>
<comment type="subcellular location">
    <subcellularLocation>
        <location evidence="1">Cytoplasm</location>
    </subcellularLocation>
</comment>
<reference evidence="11" key="1">
    <citation type="submission" date="2023-05" db="EMBL/GenBank/DDBJ databases">
        <title>Genome and transcriptome analyses reveal genes involved in the formation of fine ridges on petal epidermal cells in Hibiscus trionum.</title>
        <authorList>
            <person name="Koshimizu S."/>
            <person name="Masuda S."/>
            <person name="Ishii T."/>
            <person name="Shirasu K."/>
            <person name="Hoshino A."/>
            <person name="Arita M."/>
        </authorList>
    </citation>
    <scope>NUCLEOTIDE SEQUENCE</scope>
    <source>
        <strain evidence="11">Hamamatsu line</strain>
    </source>
</reference>
<feature type="compositionally biased region" description="Acidic residues" evidence="9">
    <location>
        <begin position="673"/>
        <end position="690"/>
    </location>
</feature>
<dbReference type="OrthoDB" id="28737at2759"/>
<evidence type="ECO:0000256" key="9">
    <source>
        <dbReference type="SAM" id="MobiDB-lite"/>
    </source>
</evidence>
<dbReference type="GO" id="GO:0005524">
    <property type="term" value="F:ATP binding"/>
    <property type="evidence" value="ECO:0007669"/>
    <property type="project" value="UniProtKB-KW"/>
</dbReference>
<evidence type="ECO:0000259" key="10">
    <source>
        <dbReference type="SMART" id="SM00387"/>
    </source>
</evidence>
<dbReference type="EMBL" id="BSYR01000061">
    <property type="protein sequence ID" value="GMJ11588.1"/>
    <property type="molecule type" value="Genomic_DNA"/>
</dbReference>
<name>A0A9W7MNE9_HIBTR</name>
<feature type="compositionally biased region" description="Acidic residues" evidence="9">
    <location>
        <begin position="219"/>
        <end position="228"/>
    </location>
</feature>
<dbReference type="PIRSF" id="PIRSF002583">
    <property type="entry name" value="Hsp90"/>
    <property type="match status" value="1"/>
</dbReference>
<evidence type="ECO:0000313" key="11">
    <source>
        <dbReference type="EMBL" id="GMJ11588.1"/>
    </source>
</evidence>
<dbReference type="SUPFAM" id="SSF55874">
    <property type="entry name" value="ATPase domain of HSP90 chaperone/DNA topoisomerase II/histidine kinase"/>
    <property type="match status" value="1"/>
</dbReference>
<dbReference type="CDD" id="cd16927">
    <property type="entry name" value="HATPase_Hsp90-like"/>
    <property type="match status" value="1"/>
</dbReference>
<dbReference type="NCBIfam" id="NF003555">
    <property type="entry name" value="PRK05218.1"/>
    <property type="match status" value="1"/>
</dbReference>
<dbReference type="Gene3D" id="3.40.50.11260">
    <property type="match status" value="1"/>
</dbReference>
<dbReference type="SMART" id="SM00387">
    <property type="entry name" value="HATPase_c"/>
    <property type="match status" value="1"/>
</dbReference>
<feature type="domain" description="Histidine kinase/HSP90-like ATPase" evidence="10">
    <location>
        <begin position="27"/>
        <end position="182"/>
    </location>
</feature>
<dbReference type="FunFam" id="3.30.565.10:FF:000012">
    <property type="entry name" value="Heat shock cognate protein"/>
    <property type="match status" value="1"/>
</dbReference>
<dbReference type="PRINTS" id="PR00775">
    <property type="entry name" value="HEATSHOCK90"/>
</dbReference>
<dbReference type="Pfam" id="PF02518">
    <property type="entry name" value="HATPase_c"/>
    <property type="match status" value="1"/>
</dbReference>